<keyword evidence="2" id="KW-0472">Membrane</keyword>
<keyword evidence="2" id="KW-1133">Transmembrane helix</keyword>
<organism evidence="3">
    <name type="scientific">Nakamurella sp. A5-74</name>
    <dbReference type="NCBI Taxonomy" id="3158264"/>
    <lineage>
        <taxon>Bacteria</taxon>
        <taxon>Bacillati</taxon>
        <taxon>Actinomycetota</taxon>
        <taxon>Actinomycetes</taxon>
        <taxon>Nakamurellales</taxon>
        <taxon>Nakamurellaceae</taxon>
        <taxon>Nakamurella</taxon>
    </lineage>
</organism>
<reference evidence="3" key="1">
    <citation type="submission" date="2024-05" db="EMBL/GenBank/DDBJ databases">
        <authorList>
            <person name="Cai S.Y."/>
            <person name="Jin L.M."/>
            <person name="Li H.R."/>
        </authorList>
    </citation>
    <scope>NUCLEOTIDE SEQUENCE</scope>
    <source>
        <strain evidence="3">A5-74</strain>
    </source>
</reference>
<sequence>MTDEPPTASSAAPQGQPQYRPPDPEKGLRGSISATLVLEALTVLLAIPVAKNTGAGTGTLGVIAIVVLALLMIAACGYVRKPWHPWAVAGLQVFTIAGWAISAPLGVVGIVFGVVFAFIFWFGYEYRRRARLGLLPGQTPVDRPGTSAADGDR</sequence>
<dbReference type="Pfam" id="PF14017">
    <property type="entry name" value="DUF4233"/>
    <property type="match status" value="1"/>
</dbReference>
<protein>
    <submittedName>
        <fullName evidence="3">DUF4233 domain-containing protein</fullName>
    </submittedName>
</protein>
<dbReference type="AlphaFoldDB" id="A0AAU8DTC6"/>
<keyword evidence="2" id="KW-0812">Transmembrane</keyword>
<feature type="transmembrane region" description="Helical" evidence="2">
    <location>
        <begin position="28"/>
        <end position="47"/>
    </location>
</feature>
<feature type="compositionally biased region" description="Polar residues" evidence="1">
    <location>
        <begin position="7"/>
        <end position="17"/>
    </location>
</feature>
<evidence type="ECO:0000256" key="2">
    <source>
        <dbReference type="SAM" id="Phobius"/>
    </source>
</evidence>
<evidence type="ECO:0000313" key="3">
    <source>
        <dbReference type="EMBL" id="XCG65094.1"/>
    </source>
</evidence>
<feature type="transmembrane region" description="Helical" evidence="2">
    <location>
        <begin position="59"/>
        <end position="80"/>
    </location>
</feature>
<gene>
    <name evidence="3" type="ORF">ABLG96_07290</name>
</gene>
<dbReference type="InterPro" id="IPR025327">
    <property type="entry name" value="DUF4233"/>
</dbReference>
<dbReference type="EMBL" id="CP159218">
    <property type="protein sequence ID" value="XCG65094.1"/>
    <property type="molecule type" value="Genomic_DNA"/>
</dbReference>
<name>A0AAU8DTC6_9ACTN</name>
<dbReference type="RefSeq" id="WP_353650705.1">
    <property type="nucleotide sequence ID" value="NZ_CP159218.1"/>
</dbReference>
<feature type="region of interest" description="Disordered" evidence="1">
    <location>
        <begin position="1"/>
        <end position="26"/>
    </location>
</feature>
<proteinExistence type="predicted"/>
<feature type="transmembrane region" description="Helical" evidence="2">
    <location>
        <begin position="100"/>
        <end position="124"/>
    </location>
</feature>
<evidence type="ECO:0000256" key="1">
    <source>
        <dbReference type="SAM" id="MobiDB-lite"/>
    </source>
</evidence>
<accession>A0AAU8DTC6</accession>